<accession>A0ABZ2M6W2</accession>
<keyword evidence="4" id="KW-0472">Membrane</keyword>
<dbReference type="EMBL" id="CP089984">
    <property type="protein sequence ID" value="WXB18234.1"/>
    <property type="molecule type" value="Genomic_DNA"/>
</dbReference>
<dbReference type="SMART" id="SM00028">
    <property type="entry name" value="TPR"/>
    <property type="match status" value="6"/>
</dbReference>
<feature type="domain" description="Peptidase C39-like" evidence="5">
    <location>
        <begin position="303"/>
        <end position="411"/>
    </location>
</feature>
<evidence type="ECO:0000256" key="2">
    <source>
        <dbReference type="ARBA" id="ARBA00022803"/>
    </source>
</evidence>
<evidence type="ECO:0000256" key="3">
    <source>
        <dbReference type="PROSITE-ProRule" id="PRU00339"/>
    </source>
</evidence>
<gene>
    <name evidence="6" type="ORF">LZC94_13340</name>
</gene>
<keyword evidence="7" id="KW-1185">Reference proteome</keyword>
<dbReference type="Pfam" id="PF14559">
    <property type="entry name" value="TPR_19"/>
    <property type="match status" value="1"/>
</dbReference>
<evidence type="ECO:0000256" key="1">
    <source>
        <dbReference type="ARBA" id="ARBA00022737"/>
    </source>
</evidence>
<dbReference type="Proteomes" id="UP001370348">
    <property type="component" value="Chromosome"/>
</dbReference>
<feature type="repeat" description="TPR" evidence="3">
    <location>
        <begin position="1011"/>
        <end position="1044"/>
    </location>
</feature>
<dbReference type="Pfam" id="PF13529">
    <property type="entry name" value="Peptidase_C39_2"/>
    <property type="match status" value="1"/>
</dbReference>
<dbReference type="Gene3D" id="1.25.40.10">
    <property type="entry name" value="Tetratricopeptide repeat domain"/>
    <property type="match status" value="5"/>
</dbReference>
<feature type="repeat" description="TPR" evidence="3">
    <location>
        <begin position="594"/>
        <end position="627"/>
    </location>
</feature>
<dbReference type="PANTHER" id="PTHR45586:SF1">
    <property type="entry name" value="LIPOPOLYSACCHARIDE ASSEMBLY PROTEIN B"/>
    <property type="match status" value="1"/>
</dbReference>
<reference evidence="6 7" key="1">
    <citation type="submission" date="2021-12" db="EMBL/GenBank/DDBJ databases">
        <title>Discovery of the Pendulisporaceae a myxobacterial family with distinct sporulation behavior and unique specialized metabolism.</title>
        <authorList>
            <person name="Garcia R."/>
            <person name="Popoff A."/>
            <person name="Bader C.D."/>
            <person name="Loehr J."/>
            <person name="Walesch S."/>
            <person name="Walt C."/>
            <person name="Boldt J."/>
            <person name="Bunk B."/>
            <person name="Haeckl F.J.F.P.J."/>
            <person name="Gunesch A.P."/>
            <person name="Birkelbach J."/>
            <person name="Nuebel U."/>
            <person name="Pietschmann T."/>
            <person name="Bach T."/>
            <person name="Mueller R."/>
        </authorList>
    </citation>
    <scope>NUCLEOTIDE SEQUENCE [LARGE SCALE GENOMIC DNA]</scope>
    <source>
        <strain evidence="6 7">MSr11954</strain>
    </source>
</reference>
<dbReference type="RefSeq" id="WP_394827876.1">
    <property type="nucleotide sequence ID" value="NZ_CP089984.1"/>
</dbReference>
<keyword evidence="1" id="KW-0677">Repeat</keyword>
<dbReference type="SUPFAM" id="SSF48452">
    <property type="entry name" value="TPR-like"/>
    <property type="match status" value="5"/>
</dbReference>
<evidence type="ECO:0000313" key="7">
    <source>
        <dbReference type="Proteomes" id="UP001370348"/>
    </source>
</evidence>
<evidence type="ECO:0000259" key="5">
    <source>
        <dbReference type="Pfam" id="PF13529"/>
    </source>
</evidence>
<dbReference type="PROSITE" id="PS50005">
    <property type="entry name" value="TPR"/>
    <property type="match status" value="2"/>
</dbReference>
<name>A0ABZ2M6W2_9BACT</name>
<dbReference type="InterPro" id="IPR039564">
    <property type="entry name" value="Peptidase_C39-like"/>
</dbReference>
<dbReference type="InterPro" id="IPR019734">
    <property type="entry name" value="TPR_rpt"/>
</dbReference>
<keyword evidence="4" id="KW-0812">Transmembrane</keyword>
<keyword evidence="2 3" id="KW-0802">TPR repeat</keyword>
<dbReference type="InterPro" id="IPR051012">
    <property type="entry name" value="CellSynth/LPSAsmb/PSIAsmb"/>
</dbReference>
<dbReference type="PANTHER" id="PTHR45586">
    <property type="entry name" value="TPR REPEAT-CONTAINING PROTEIN PA4667"/>
    <property type="match status" value="1"/>
</dbReference>
<keyword evidence="4" id="KW-1133">Transmembrane helix</keyword>
<sequence length="1730" mass="191109">MSHVPANELLDRVFAAYERARFVDAYDELTRWGAPETLPPGRASVLGARLVRHLGAPKRAQRLFLAAYRRGPKDPWARLGVEWVRVELRGPWAAREALERAPVADEGDPILRCDTLELRAQISLFYRDFANAEAAIARWAELAPDDPDLALTRAEWLQRTERLPEGLELARHALAVHPHHRRLLLETSELLALSGRPEEALALLGGALDAMQASDVARFMFAVATSIRAHPEAMRAAQRLVELTPLAEPDVLDANLRVKVEAHFQLGETEEALALARASADPAMKRMVERISRFEPSAKVCWLDVPFVKQHHLTCAPATLTALCSFFARLAEHVEVADRICYAGTPAHAERAWAEEQGFAAREFTLTWDSARALLDRGLPFVVSTFVPGSGHAQAVMGYDARDRSLVLRDPTLPLPIHVDAEGFLREYRHSGPRAMVLVPEGERQRLDGLALPDVDLYDELHVVERALSKHDRATALGSCARLREAAPEHRIARAARRAIASYDGNVADVMALAEEALGLDPTNDLARLDAIAASSALGAREARIPRLMEAADACTTSPAFRLRLAAELLDDAREHGQARRILRAVLREHAESAEALWLLGRVAWSAGEMERAVARFRLAACVDPTDDGRVRHYVWAARRTGRTDEALAILRERVARFGARSAEPAVLLANLHEDLGEPDAARQVLDEVEARRPEDGEPPLAAARHHAALGRGEEARAALERARGKTDRTSWLRSAALASASMGTPAEEQLALWRELAHAAPLDAQAHFTVAVLLRRTRGREAAIEHLRAHFERFPHHLPSARIYLEWLRDAEPDVREQTLRAWIAVEPHDAWSHRELALALVARRRWDDARDAIERAAALEPRSPDLAFVRAVLADKMGGSDHHDQARAALHACLAMHADAPQAVARLVLLAPGAERESVIRDLFRLLERGAIERDTFDVLYDVAKPHLAHATMSELLAALRAQRPEMAIVWALSIRHACAGEGMSEREPASAEARELGERALLRFPFADDVHLEMANVWLAAGDPARAIAALERAVDLRPKNAAAVIRLTRVLEARGERAKVDEVLVRAAHRSSFDPVIALHAARVRARRGDTSEAAGELARVLDRDPECDVAWDAVDEFASFSEEGSAEVQRTVRRIAEQYPYNERAQMTHAALLTFKADEPDEACAVLKAARERLRGHVPVRDQSAWILALLGRHEEALQLCEPLENEGRPPPVLRARAAWIRTVSGERARGIDELRAVLAEEPSLTGVWRWLVDALLEQRAQRQALDAAQKLAAIAAREPGVQDRLGRALLGTGDRQAGKEALRRGLEDDPTDTRIAAAVLQMGVEDGDGDAASFALGALRARVSEEQLVPYEMRVAIARGDEADACARFRRACTDPRPSRDTLEWAYSVLVTMGFGAQANQTLEEAMAEGENANAAIGHLWMRTRNRRHGLLAGDRLATVPAKSPAGRAAALAFCDILATSPRRAVEWHLQAHMDWYRGDDVCWSAALAPLVAHRLRLRSLRWAKGWRARRHASPVRLHDLVLAFQALGLRRRALAVSRAVTDDEQARAPGDLTNHRAWLAFEEAISGRASQASTLLEQADADRRSGVDAPEYSPVAQSIAEAARALVELRQSPRDGKQHAMGRARDALRALCAAPEMRAYTADTAWRMRFHLVKRGELSALFDGYALKLPVSKMAWFWAPLVLVNMARFSGITDVLLFVLAVMACGIALLVSYMALRAVVARL</sequence>
<proteinExistence type="predicted"/>
<feature type="transmembrane region" description="Helical" evidence="4">
    <location>
        <begin position="1702"/>
        <end position="1723"/>
    </location>
</feature>
<organism evidence="6 7">
    <name type="scientific">Pendulispora albinea</name>
    <dbReference type="NCBI Taxonomy" id="2741071"/>
    <lineage>
        <taxon>Bacteria</taxon>
        <taxon>Pseudomonadati</taxon>
        <taxon>Myxococcota</taxon>
        <taxon>Myxococcia</taxon>
        <taxon>Myxococcales</taxon>
        <taxon>Sorangiineae</taxon>
        <taxon>Pendulisporaceae</taxon>
        <taxon>Pendulispora</taxon>
    </lineage>
</organism>
<evidence type="ECO:0000313" key="6">
    <source>
        <dbReference type="EMBL" id="WXB18234.1"/>
    </source>
</evidence>
<protein>
    <submittedName>
        <fullName evidence="6">C39 family peptidase</fullName>
    </submittedName>
</protein>
<evidence type="ECO:0000256" key="4">
    <source>
        <dbReference type="SAM" id="Phobius"/>
    </source>
</evidence>
<dbReference type="InterPro" id="IPR011990">
    <property type="entry name" value="TPR-like_helical_dom_sf"/>
</dbReference>